<accession>A0A6A9QMF1</accession>
<protein>
    <submittedName>
        <fullName evidence="1">Uncharacterized protein</fullName>
    </submittedName>
</protein>
<gene>
    <name evidence="1" type="ORF">GC250_02940</name>
</gene>
<keyword evidence="2" id="KW-1185">Reference proteome</keyword>
<dbReference type="RefSeq" id="WP_156016251.1">
    <property type="nucleotide sequence ID" value="NZ_WGGD01000005.1"/>
</dbReference>
<reference evidence="1 2" key="1">
    <citation type="submission" date="2019-10" db="EMBL/GenBank/DDBJ databases">
        <title>Sequencing and Assembly of Multiple Reported Metal-Biooxidizing Members of the Extremely Thermoacidophilic Archaeal Family Sulfolobaceae.</title>
        <authorList>
            <person name="Counts J.A."/>
            <person name="Kelly R.M."/>
        </authorList>
    </citation>
    <scope>NUCLEOTIDE SEQUENCE [LARGE SCALE GENOMIC DNA]</scope>
    <source>
        <strain evidence="1 2">DSM 6482</strain>
    </source>
</reference>
<organism evidence="1 2">
    <name type="scientific">Sulfuracidifex metallicus DSM 6482 = JCM 9184</name>
    <dbReference type="NCBI Taxonomy" id="523847"/>
    <lineage>
        <taxon>Archaea</taxon>
        <taxon>Thermoproteota</taxon>
        <taxon>Thermoprotei</taxon>
        <taxon>Sulfolobales</taxon>
        <taxon>Sulfolobaceae</taxon>
        <taxon>Sulfuracidifex</taxon>
    </lineage>
</organism>
<evidence type="ECO:0000313" key="1">
    <source>
        <dbReference type="EMBL" id="MUN28445.1"/>
    </source>
</evidence>
<sequence length="229" mass="25716">MKILAEIHPKKKLEKLSLQLEDLLSSFDGIDIPDSPMGFPSPLPISVAILARRISEQKEIIINQRLADVNELYVRSLSITSRIMNLRIAFTRGDPPKFGKEIGCLKSEDAVRISKEQGVSAGIMLSFNKGLIEMERRARSLPEADFYFLLRADSNKILQIDKEILKKSIPYIIVRTEGNSEIIKEISQPFIDESDLVDHLAVYKRAGVMGVLISTLGHNGSLFKLAKRI</sequence>
<evidence type="ECO:0000313" key="2">
    <source>
        <dbReference type="Proteomes" id="UP000470772"/>
    </source>
</evidence>
<dbReference type="PANTHER" id="PTHR38755">
    <property type="entry name" value="5,10-METHYLENETETRAHYDROFOLATE REDUCTASE"/>
    <property type="match status" value="1"/>
</dbReference>
<dbReference type="PANTHER" id="PTHR38755:SF1">
    <property type="entry name" value="METHYLENE-TETRAHYDROFOLATE REDUCTASE C-TERMINAL DOMAIN-CONTAINING PROTEIN"/>
    <property type="match status" value="1"/>
</dbReference>
<dbReference type="AlphaFoldDB" id="A0A6A9QMF1"/>
<comment type="caution">
    <text evidence="1">The sequence shown here is derived from an EMBL/GenBank/DDBJ whole genome shotgun (WGS) entry which is preliminary data.</text>
</comment>
<name>A0A6A9QMF1_SULME</name>
<dbReference type="EMBL" id="WGGD01000005">
    <property type="protein sequence ID" value="MUN28445.1"/>
    <property type="molecule type" value="Genomic_DNA"/>
</dbReference>
<dbReference type="Proteomes" id="UP000470772">
    <property type="component" value="Unassembled WGS sequence"/>
</dbReference>
<proteinExistence type="predicted"/>